<keyword evidence="2" id="KW-0732">Signal</keyword>
<sequence>MPSMSIIAYIISAACLLSTVDAFISLQSSPKLSSSAQSTISIQQQRSGYATSLARDNSCLHASPTSGSGFGSSKKKKTRSYGNESSKSPAAAAGTELFELQELRAQLQTILKEDLQYQTLSTEKREELTKYVKAVVEKSQTPIDFSGRSDTMGTAKFVAGVEGKSWRMVFSTDPSGEGQDGDGGAELPYGSTVVLRIGEFMGCDGNLDYVLKFSKQIMGLRELVAKSTCSVDIGPVNPGVFSFQYQDIKTNVFGMSNLPVGFFGLLKGRTTYIDTVWFDGERWIERNYLENGNVVYNVYVRDESDEGKD</sequence>
<dbReference type="EMBL" id="HBGZ01008167">
    <property type="protein sequence ID" value="CAD9587751.1"/>
    <property type="molecule type" value="Transcribed_RNA"/>
</dbReference>
<proteinExistence type="predicted"/>
<evidence type="ECO:0000313" key="3">
    <source>
        <dbReference type="EMBL" id="CAD9587751.1"/>
    </source>
</evidence>
<evidence type="ECO:0000256" key="2">
    <source>
        <dbReference type="SAM" id="SignalP"/>
    </source>
</evidence>
<evidence type="ECO:0008006" key="4">
    <source>
        <dbReference type="Google" id="ProtNLM"/>
    </source>
</evidence>
<evidence type="ECO:0000256" key="1">
    <source>
        <dbReference type="SAM" id="MobiDB-lite"/>
    </source>
</evidence>
<feature type="region of interest" description="Disordered" evidence="1">
    <location>
        <begin position="64"/>
        <end position="88"/>
    </location>
</feature>
<name>A0A7S2PBU8_9STRA</name>
<protein>
    <recommendedName>
        <fullName evidence="4">Plastid lipid-associated protein/fibrillin conserved domain-containing protein</fullName>
    </recommendedName>
</protein>
<gene>
    <name evidence="3" type="ORF">SMAR0320_LOCUS5807</name>
</gene>
<accession>A0A7S2PBU8</accession>
<feature type="chain" id="PRO_5031192476" description="Plastid lipid-associated protein/fibrillin conserved domain-containing protein" evidence="2">
    <location>
        <begin position="23"/>
        <end position="309"/>
    </location>
</feature>
<feature type="signal peptide" evidence="2">
    <location>
        <begin position="1"/>
        <end position="22"/>
    </location>
</feature>
<reference evidence="3" key="1">
    <citation type="submission" date="2021-01" db="EMBL/GenBank/DDBJ databases">
        <authorList>
            <person name="Corre E."/>
            <person name="Pelletier E."/>
            <person name="Niang G."/>
            <person name="Scheremetjew M."/>
            <person name="Finn R."/>
            <person name="Kale V."/>
            <person name="Holt S."/>
            <person name="Cochrane G."/>
            <person name="Meng A."/>
            <person name="Brown T."/>
            <person name="Cohen L."/>
        </authorList>
    </citation>
    <scope>NUCLEOTIDE SEQUENCE</scope>
    <source>
        <strain evidence="3">SM1012Den-03</strain>
    </source>
</reference>
<dbReference type="AlphaFoldDB" id="A0A7S2PBU8"/>
<organism evidence="3">
    <name type="scientific">Skeletonema marinoi</name>
    <dbReference type="NCBI Taxonomy" id="267567"/>
    <lineage>
        <taxon>Eukaryota</taxon>
        <taxon>Sar</taxon>
        <taxon>Stramenopiles</taxon>
        <taxon>Ochrophyta</taxon>
        <taxon>Bacillariophyta</taxon>
        <taxon>Coscinodiscophyceae</taxon>
        <taxon>Thalassiosirophycidae</taxon>
        <taxon>Thalassiosirales</taxon>
        <taxon>Skeletonemataceae</taxon>
        <taxon>Skeletonema</taxon>
        <taxon>Skeletonema marinoi-dohrnii complex</taxon>
    </lineage>
</organism>